<proteinExistence type="predicted"/>
<reference evidence="7" key="1">
    <citation type="submission" date="2020-07" db="EMBL/GenBank/DDBJ databases">
        <title>Diversity of sea star-associated densoviruses and transcribed endogenized viral elements of densovirus origin.</title>
        <authorList>
            <person name="Jackson E.W."/>
            <person name="Hewson I."/>
        </authorList>
    </citation>
    <scope>NUCLEOTIDE SEQUENCE</scope>
</reference>
<dbReference type="GO" id="GO:0039615">
    <property type="term" value="C:T=1 icosahedral viral capsid"/>
    <property type="evidence" value="ECO:0007669"/>
    <property type="project" value="UniProtKB-KW"/>
</dbReference>
<protein>
    <submittedName>
        <fullName evidence="7">VP</fullName>
    </submittedName>
</protein>
<evidence type="ECO:0000256" key="3">
    <source>
        <dbReference type="ARBA" id="ARBA00022561"/>
    </source>
</evidence>
<keyword evidence="3" id="KW-0167">Capsid protein</keyword>
<evidence type="ECO:0000313" key="7">
    <source>
        <dbReference type="EMBL" id="QOD39568.1"/>
    </source>
</evidence>
<accession>A0A7L7YQI0</accession>
<feature type="compositionally biased region" description="Basic and acidic residues" evidence="5">
    <location>
        <begin position="400"/>
        <end position="413"/>
    </location>
</feature>
<evidence type="ECO:0000256" key="4">
    <source>
        <dbReference type="ARBA" id="ARBA00022844"/>
    </source>
</evidence>
<feature type="region of interest" description="Disordered" evidence="5">
    <location>
        <begin position="383"/>
        <end position="455"/>
    </location>
</feature>
<dbReference type="Pfam" id="PF08398">
    <property type="entry name" value="Phospholip_A2_4"/>
    <property type="match status" value="1"/>
</dbReference>
<organism evidence="7">
    <name type="scientific">uncultured densovirus</name>
    <dbReference type="NCBI Taxonomy" id="748192"/>
    <lineage>
        <taxon>Viruses</taxon>
        <taxon>Monodnaviria</taxon>
        <taxon>Shotokuvirae</taxon>
        <taxon>Cossaviricota</taxon>
        <taxon>Quintoviricetes</taxon>
        <taxon>Piccovirales</taxon>
        <taxon>Parvoviridae</taxon>
        <taxon>Densovirinae</taxon>
        <taxon>environmental samples</taxon>
    </lineage>
</organism>
<feature type="region of interest" description="Disordered" evidence="5">
    <location>
        <begin position="338"/>
        <end position="360"/>
    </location>
</feature>
<dbReference type="EMBL" id="MT733041">
    <property type="protein sequence ID" value="QOD39568.1"/>
    <property type="molecule type" value="Genomic_DNA"/>
</dbReference>
<dbReference type="Pfam" id="PF02336">
    <property type="entry name" value="Denso_VP4"/>
    <property type="match status" value="1"/>
</dbReference>
<name>A0A7L7YQI0_9VIRU</name>
<dbReference type="InterPro" id="IPR016184">
    <property type="entry name" value="Capsid/spike_ssDNA_virus"/>
</dbReference>
<evidence type="ECO:0000256" key="5">
    <source>
        <dbReference type="SAM" id="MobiDB-lite"/>
    </source>
</evidence>
<comment type="subcellular location">
    <subcellularLocation>
        <location evidence="1">Virion</location>
    </subcellularLocation>
</comment>
<dbReference type="GO" id="GO:0005198">
    <property type="term" value="F:structural molecule activity"/>
    <property type="evidence" value="ECO:0007669"/>
    <property type="project" value="InterPro"/>
</dbReference>
<sequence length="904" mass="98573">MRFIMSSDIYVRVREGLRLRGGALSYSQLQKTGIRLVRIGDNLYTHGSEQELEGLIEDPIDDWLDAEDVAYENPNNPNYEEIELTDLEVNTGFSETAALAEGGGFVATSSIPGISTPSIVTGVVLGAGTVAIGTTIGVLSGKSEETDHTPPVVSLPEHNYIGPGNSVDSGIAPVDRDDEISQQHDINYNQAKTQQDIQHADDTAIGEFVTDFVDSGNIHSAIGAIGLGTKRVIESAVGVKYPPNLPSVSGMGKYNPYQDPRKNDAFPKRDELSPAQFKNRATYAWDQWNRLRQRANLPRVDPPARLGIGTTFRPPIDRNTRIRPDNASISFDRFRDNADHRGPLIEGFDRQREQQESRNDHMLNTVEAMAIDSDEEREINDIIAQSNAGTLTGEGVNGRDMSDRTNKRARADGDVGGPSSGSGGPVAGPTPVAAAAAGGKGHNSPSDGGFDSAQGPMTVLARGGYKTNGGQMSFSKVHRMKSWAIPYWSLNSADRGGSKIVTTPLAKIPWEYAFMYLSPEEFDLLPPGSYVSDVSIQVMQTVATTGYPVGGTEATVTTTNHPKVLCVGIDLEKKCRGGLDKLVQIDANLKPTAVGNISDFYDDFILQQYGTDQTASDATTVIPGCAHKIPYYNRSHFCIYQPNAAQALAKGYTAAVAPGFEYFQNYITETNSNDTTWDDNVASMHYKFNNAPIGAQFPSLEIYGQTEGIEQSVGNAQNYNARRKLAGTTPADSLNITETIEPTRADRIPIVSYKSATMEKGAHFVRGDSCGKPSRQPTFHIGMRAIDKNPPQTNKSRSNEFVQANIEFEIKCTMNVNLPSYPNRFTRPKYYNTSIENAAQGNKYYPADGPARIVTWGLYEDTDTAPTVASVDQTKDSQRTESGFTVPVANRRSHRSLGKKTKQK</sequence>
<keyword evidence="2" id="KW-1140">T=1 icosahedral capsid protein</keyword>
<dbReference type="InterPro" id="IPR013607">
    <property type="entry name" value="Phospholipase_A2-like"/>
</dbReference>
<feature type="compositionally biased region" description="Low complexity" evidence="5">
    <location>
        <begin position="427"/>
        <end position="437"/>
    </location>
</feature>
<feature type="compositionally biased region" description="Gly residues" evidence="5">
    <location>
        <begin position="414"/>
        <end position="426"/>
    </location>
</feature>
<dbReference type="InterPro" id="IPR003433">
    <property type="entry name" value="Capsid_VP4_densovirus"/>
</dbReference>
<evidence type="ECO:0000256" key="2">
    <source>
        <dbReference type="ARBA" id="ARBA00022431"/>
    </source>
</evidence>
<evidence type="ECO:0000256" key="1">
    <source>
        <dbReference type="ARBA" id="ARBA00004328"/>
    </source>
</evidence>
<dbReference type="SUPFAM" id="SSF88645">
    <property type="entry name" value="ssDNA viruses"/>
    <property type="match status" value="1"/>
</dbReference>
<evidence type="ECO:0000259" key="6">
    <source>
        <dbReference type="Pfam" id="PF08398"/>
    </source>
</evidence>
<feature type="domain" description="Phospholipase A2-like" evidence="6">
    <location>
        <begin position="153"/>
        <end position="201"/>
    </location>
</feature>
<keyword evidence="4" id="KW-0946">Virion</keyword>
<gene>
    <name evidence="7" type="primary">VP</name>
</gene>